<organism evidence="8 9">
    <name type="scientific">Byssochlamys spectabilis</name>
    <name type="common">Paecilomyces variotii</name>
    <dbReference type="NCBI Taxonomy" id="264951"/>
    <lineage>
        <taxon>Eukaryota</taxon>
        <taxon>Fungi</taxon>
        <taxon>Dikarya</taxon>
        <taxon>Ascomycota</taxon>
        <taxon>Pezizomycotina</taxon>
        <taxon>Eurotiomycetes</taxon>
        <taxon>Eurotiomycetidae</taxon>
        <taxon>Eurotiales</taxon>
        <taxon>Thermoascaceae</taxon>
        <taxon>Paecilomyces</taxon>
    </lineage>
</organism>
<dbReference type="InterPro" id="IPR050911">
    <property type="entry name" value="DRAM/TMEM150_Autophagy_Mod"/>
</dbReference>
<dbReference type="STRING" id="264951.A0A443I2C3"/>
<sequence>MDETVPIPVWSTVRIIILQIPPYRLFLFPFMAGAVWFLTLSALLITWLARGAPRYPGQSNPYIAFISDIASFELKPLFLVGTSITAVCFIVSVAAVHVVRYEYFPPPIYPPNNNTNNPPTTNNRTHEEDDEDEEADLSGTNLTKSRAAISLVSLVAAIIAAMGLILLGVMDTFRYHQAHSVLLKICFAALALTAAGTVVVYAEEVVSFLARWEGDEEDKRTRRWLRFCTLASAFLVILEFGLGMAFIILSAQTCWYIAGIIEWVMAFLGTGYMGLFAGFFVGIQEETRKHTVRQPGRGRESMDHNVEDMDERERMPLLSEGRLEWTGLSH</sequence>
<dbReference type="EMBL" id="RCNU01000002">
    <property type="protein sequence ID" value="RWQ98197.1"/>
    <property type="molecule type" value="Genomic_DNA"/>
</dbReference>
<feature type="transmembrane region" description="Helical" evidence="6">
    <location>
        <begin position="77"/>
        <end position="99"/>
    </location>
</feature>
<proteinExistence type="predicted"/>
<accession>A0A443I2C3</accession>
<keyword evidence="3 6" id="KW-1133">Transmembrane helix</keyword>
<feature type="region of interest" description="Disordered" evidence="5">
    <location>
        <begin position="110"/>
        <end position="137"/>
    </location>
</feature>
<dbReference type="PANTHER" id="PTHR21324">
    <property type="entry name" value="FASTING-INDUCIBLE INTEGRAL MEMBRANE PROTEIN TM6P1-RELATED"/>
    <property type="match status" value="1"/>
</dbReference>
<feature type="transmembrane region" description="Helical" evidence="6">
    <location>
        <begin position="224"/>
        <end position="249"/>
    </location>
</feature>
<name>A0A443I2C3_BYSSP</name>
<dbReference type="Proteomes" id="UP000283841">
    <property type="component" value="Unassembled WGS sequence"/>
</dbReference>
<feature type="transmembrane region" description="Helical" evidence="6">
    <location>
        <begin position="255"/>
        <end position="283"/>
    </location>
</feature>
<keyword evidence="2 6" id="KW-0812">Transmembrane</keyword>
<comment type="caution">
    <text evidence="8">The sequence shown here is derived from an EMBL/GenBank/DDBJ whole genome shotgun (WGS) entry which is preliminary data.</text>
</comment>
<feature type="compositionally biased region" description="Low complexity" evidence="5">
    <location>
        <begin position="111"/>
        <end position="123"/>
    </location>
</feature>
<keyword evidence="9" id="KW-1185">Reference proteome</keyword>
<evidence type="ECO:0000256" key="1">
    <source>
        <dbReference type="ARBA" id="ARBA00004127"/>
    </source>
</evidence>
<evidence type="ECO:0000256" key="4">
    <source>
        <dbReference type="ARBA" id="ARBA00023136"/>
    </source>
</evidence>
<dbReference type="GO" id="GO:0005886">
    <property type="term" value="C:plasma membrane"/>
    <property type="evidence" value="ECO:0007669"/>
    <property type="project" value="TreeGrafter"/>
</dbReference>
<dbReference type="Pfam" id="PF10277">
    <property type="entry name" value="Frag1"/>
    <property type="match status" value="1"/>
</dbReference>
<comment type="subcellular location">
    <subcellularLocation>
        <location evidence="1">Endomembrane system</location>
        <topology evidence="1">Multi-pass membrane protein</topology>
    </subcellularLocation>
</comment>
<protein>
    <submittedName>
        <fullName evidence="8">Frag1/DRAM/Sfk1 family-domain-containing protein</fullName>
    </submittedName>
</protein>
<evidence type="ECO:0000313" key="9">
    <source>
        <dbReference type="Proteomes" id="UP000283841"/>
    </source>
</evidence>
<keyword evidence="4 6" id="KW-0472">Membrane</keyword>
<feature type="transmembrane region" description="Helical" evidence="6">
    <location>
        <begin position="147"/>
        <end position="169"/>
    </location>
</feature>
<evidence type="ECO:0000313" key="8">
    <source>
        <dbReference type="EMBL" id="RWQ98197.1"/>
    </source>
</evidence>
<dbReference type="GO" id="GO:0012505">
    <property type="term" value="C:endomembrane system"/>
    <property type="evidence" value="ECO:0007669"/>
    <property type="project" value="UniProtKB-SubCell"/>
</dbReference>
<gene>
    <name evidence="8" type="ORF">C8Q69DRAFT_504840</name>
</gene>
<dbReference type="GeneID" id="39601917"/>
<dbReference type="RefSeq" id="XP_028487842.1">
    <property type="nucleotide sequence ID" value="XM_028632640.1"/>
</dbReference>
<feature type="domain" description="CWH43-like N-terminal" evidence="7">
    <location>
        <begin position="25"/>
        <end position="277"/>
    </location>
</feature>
<evidence type="ECO:0000256" key="3">
    <source>
        <dbReference type="ARBA" id="ARBA00022989"/>
    </source>
</evidence>
<dbReference type="InterPro" id="IPR019402">
    <property type="entry name" value="CWH43_N"/>
</dbReference>
<evidence type="ECO:0000256" key="2">
    <source>
        <dbReference type="ARBA" id="ARBA00022692"/>
    </source>
</evidence>
<evidence type="ECO:0000256" key="6">
    <source>
        <dbReference type="SAM" id="Phobius"/>
    </source>
</evidence>
<dbReference type="VEuPathDB" id="FungiDB:C8Q69DRAFT_504840"/>
<dbReference type="AlphaFoldDB" id="A0A443I2C3"/>
<evidence type="ECO:0000256" key="5">
    <source>
        <dbReference type="SAM" id="MobiDB-lite"/>
    </source>
</evidence>
<evidence type="ECO:0000259" key="7">
    <source>
        <dbReference type="Pfam" id="PF10277"/>
    </source>
</evidence>
<reference evidence="8 9" key="1">
    <citation type="journal article" date="2018" name="Front. Microbiol.">
        <title>Genomic and genetic insights into a cosmopolitan fungus, Paecilomyces variotii (Eurotiales).</title>
        <authorList>
            <person name="Urquhart A.S."/>
            <person name="Mondo S.J."/>
            <person name="Makela M.R."/>
            <person name="Hane J.K."/>
            <person name="Wiebenga A."/>
            <person name="He G."/>
            <person name="Mihaltcheva S."/>
            <person name="Pangilinan J."/>
            <person name="Lipzen A."/>
            <person name="Barry K."/>
            <person name="de Vries R.P."/>
            <person name="Grigoriev I.V."/>
            <person name="Idnurm A."/>
        </authorList>
    </citation>
    <scope>NUCLEOTIDE SEQUENCE [LARGE SCALE GENOMIC DNA]</scope>
    <source>
        <strain evidence="8 9">CBS 101075</strain>
    </source>
</reference>
<feature type="transmembrane region" description="Helical" evidence="6">
    <location>
        <begin position="181"/>
        <end position="203"/>
    </location>
</feature>
<feature type="transmembrane region" description="Helical" evidence="6">
    <location>
        <begin position="25"/>
        <end position="49"/>
    </location>
</feature>
<dbReference type="PANTHER" id="PTHR21324:SF2">
    <property type="entry name" value="EG:22E5.9 PROTEIN"/>
    <property type="match status" value="1"/>
</dbReference>